<dbReference type="SUPFAM" id="SSF160059">
    <property type="entry name" value="PriA/YqbF domain"/>
    <property type="match status" value="1"/>
</dbReference>
<dbReference type="AlphaFoldDB" id="A0A376F2P2"/>
<dbReference type="Gene3D" id="3.40.5.80">
    <property type="match status" value="1"/>
</dbReference>
<organism evidence="4 5">
    <name type="scientific">Enterobacter asburiae</name>
    <dbReference type="NCBI Taxonomy" id="61645"/>
    <lineage>
        <taxon>Bacteria</taxon>
        <taxon>Pseudomonadati</taxon>
        <taxon>Pseudomonadota</taxon>
        <taxon>Gammaproteobacteria</taxon>
        <taxon>Enterobacterales</taxon>
        <taxon>Enterobacteriaceae</taxon>
        <taxon>Enterobacter</taxon>
        <taxon>Enterobacter cloacae complex</taxon>
    </lineage>
</organism>
<dbReference type="Proteomes" id="UP000533461">
    <property type="component" value="Unassembled WGS sequence"/>
</dbReference>
<evidence type="ECO:0000259" key="2">
    <source>
        <dbReference type="Pfam" id="PF17891"/>
    </source>
</evidence>
<name>A0A376F2P2_ENTAS</name>
<feature type="domain" description="Mu-like prophage FluMu N-terminal" evidence="2">
    <location>
        <begin position="7"/>
        <end position="47"/>
    </location>
</feature>
<evidence type="ECO:0000313" key="6">
    <source>
        <dbReference type="Proteomes" id="UP000533461"/>
    </source>
</evidence>
<sequence length="135" mass="14602">MPIQITARRDGFRRLGIAHSANTVTWPDDHFSDSELQILENDPNLIVVRLQDVPENAGDGDAVSALTTERDGLKARVSELEATVLQLNQDGDALKQQLASANGTITELETVRDALSQKLDALQAGSENPDKKAKG</sequence>
<reference evidence="4 5" key="1">
    <citation type="submission" date="2018-06" db="EMBL/GenBank/DDBJ databases">
        <authorList>
            <consortium name="Pathogen Informatics"/>
            <person name="Doyle S."/>
        </authorList>
    </citation>
    <scope>NUCLEOTIDE SEQUENCE [LARGE SCALE GENOMIC DNA]</scope>
    <source>
        <strain evidence="4 5">NCTC12123</strain>
    </source>
</reference>
<evidence type="ECO:0000313" key="3">
    <source>
        <dbReference type="EMBL" id="MBA8076254.1"/>
    </source>
</evidence>
<reference evidence="3 6" key="2">
    <citation type="submission" date="2020-06" db="EMBL/GenBank/DDBJ databases">
        <title>REHAB project genomes.</title>
        <authorList>
            <person name="Shaw L.P."/>
        </authorList>
    </citation>
    <scope>NUCLEOTIDE SEQUENCE [LARGE SCALE GENOMIC DNA]</scope>
    <source>
        <strain evidence="3 6">RHBSTW-00074</strain>
    </source>
</reference>
<feature type="coiled-coil region" evidence="1">
    <location>
        <begin position="63"/>
        <end position="125"/>
    </location>
</feature>
<accession>A0A376F2P2</accession>
<dbReference type="RefSeq" id="WP_045261516.1">
    <property type="nucleotide sequence ID" value="NZ_CP011863.1"/>
</dbReference>
<protein>
    <recommendedName>
        <fullName evidence="2">Mu-like prophage FluMu N-terminal domain-containing protein</fullName>
    </recommendedName>
</protein>
<dbReference type="EMBL" id="JABXRP010000001">
    <property type="protein sequence ID" value="MBA8076254.1"/>
    <property type="molecule type" value="Genomic_DNA"/>
</dbReference>
<evidence type="ECO:0000256" key="1">
    <source>
        <dbReference type="SAM" id="Coils"/>
    </source>
</evidence>
<keyword evidence="1" id="KW-0175">Coiled coil</keyword>
<evidence type="ECO:0000313" key="5">
    <source>
        <dbReference type="Proteomes" id="UP000255163"/>
    </source>
</evidence>
<dbReference type="Gene3D" id="1.20.5.340">
    <property type="match status" value="1"/>
</dbReference>
<dbReference type="InterPro" id="IPR041227">
    <property type="entry name" value="FluMu_N"/>
</dbReference>
<dbReference type="Proteomes" id="UP000255163">
    <property type="component" value="Unassembled WGS sequence"/>
</dbReference>
<dbReference type="Pfam" id="PF17891">
    <property type="entry name" value="FluMu_N"/>
    <property type="match status" value="1"/>
</dbReference>
<evidence type="ECO:0000313" key="4">
    <source>
        <dbReference type="EMBL" id="STD18438.1"/>
    </source>
</evidence>
<gene>
    <name evidence="3" type="ORF">HV056_06725</name>
    <name evidence="4" type="ORF">NCTC12123_00610</name>
</gene>
<dbReference type="EMBL" id="UFYI01000007">
    <property type="protein sequence ID" value="STD18438.1"/>
    <property type="molecule type" value="Genomic_DNA"/>
</dbReference>
<proteinExistence type="predicted"/>